<proteinExistence type="predicted"/>
<evidence type="ECO:0000256" key="1">
    <source>
        <dbReference type="SAM" id="MobiDB-lite"/>
    </source>
</evidence>
<feature type="region of interest" description="Disordered" evidence="1">
    <location>
        <begin position="43"/>
        <end position="77"/>
    </location>
</feature>
<evidence type="ECO:0000313" key="4">
    <source>
        <dbReference type="Proteomes" id="UP000824190"/>
    </source>
</evidence>
<evidence type="ECO:0000256" key="2">
    <source>
        <dbReference type="SAM" id="SignalP"/>
    </source>
</evidence>
<protein>
    <submittedName>
        <fullName evidence="3">Uncharacterized protein</fullName>
    </submittedName>
</protein>
<feature type="chain" id="PRO_5039051812" evidence="2">
    <location>
        <begin position="44"/>
        <end position="174"/>
    </location>
</feature>
<accession>A0A9D1RN30</accession>
<sequence>MSSSHHTTIDRTARHRTRAAATGLFGAALLTLGVAATAGAAAAQDTPDDLPPGQPLPSNQVLSVGDRPSGPVSTQNFSARTVSPGVARVSIDSNCNYFNPGSCADDYAEGAKFSWINLANGRSGSSEILADGSAAGSYVDLHTGPGLVAVTVTTPSDLPQINLQAAGGGIFRVG</sequence>
<organism evidence="3 4">
    <name type="scientific">Candidatus Corynebacterium avicola</name>
    <dbReference type="NCBI Taxonomy" id="2838527"/>
    <lineage>
        <taxon>Bacteria</taxon>
        <taxon>Bacillati</taxon>
        <taxon>Actinomycetota</taxon>
        <taxon>Actinomycetes</taxon>
        <taxon>Mycobacteriales</taxon>
        <taxon>Corynebacteriaceae</taxon>
        <taxon>Corynebacterium</taxon>
    </lineage>
</organism>
<name>A0A9D1RN30_9CORY</name>
<keyword evidence="2" id="KW-0732">Signal</keyword>
<feature type="signal peptide" evidence="2">
    <location>
        <begin position="1"/>
        <end position="43"/>
    </location>
</feature>
<dbReference type="EMBL" id="DXGC01000025">
    <property type="protein sequence ID" value="HIW90587.1"/>
    <property type="molecule type" value="Genomic_DNA"/>
</dbReference>
<comment type="caution">
    <text evidence="3">The sequence shown here is derived from an EMBL/GenBank/DDBJ whole genome shotgun (WGS) entry which is preliminary data.</text>
</comment>
<dbReference type="AlphaFoldDB" id="A0A9D1RN30"/>
<gene>
    <name evidence="3" type="ORF">H9870_02850</name>
</gene>
<dbReference type="Proteomes" id="UP000824190">
    <property type="component" value="Unassembled WGS sequence"/>
</dbReference>
<reference evidence="3" key="2">
    <citation type="submission" date="2021-04" db="EMBL/GenBank/DDBJ databases">
        <authorList>
            <person name="Gilroy R."/>
        </authorList>
    </citation>
    <scope>NUCLEOTIDE SEQUENCE</scope>
    <source>
        <strain evidence="3">CHK32-1732</strain>
    </source>
</reference>
<reference evidence="3" key="1">
    <citation type="journal article" date="2021" name="PeerJ">
        <title>Extensive microbial diversity within the chicken gut microbiome revealed by metagenomics and culture.</title>
        <authorList>
            <person name="Gilroy R."/>
            <person name="Ravi A."/>
            <person name="Getino M."/>
            <person name="Pursley I."/>
            <person name="Horton D.L."/>
            <person name="Alikhan N.F."/>
            <person name="Baker D."/>
            <person name="Gharbi K."/>
            <person name="Hall N."/>
            <person name="Watson M."/>
            <person name="Adriaenssens E.M."/>
            <person name="Foster-Nyarko E."/>
            <person name="Jarju S."/>
            <person name="Secka A."/>
            <person name="Antonio M."/>
            <person name="Oren A."/>
            <person name="Chaudhuri R.R."/>
            <person name="La Ragione R."/>
            <person name="Hildebrand F."/>
            <person name="Pallen M.J."/>
        </authorList>
    </citation>
    <scope>NUCLEOTIDE SEQUENCE</scope>
    <source>
        <strain evidence="3">CHK32-1732</strain>
    </source>
</reference>
<evidence type="ECO:0000313" key="3">
    <source>
        <dbReference type="EMBL" id="HIW90587.1"/>
    </source>
</evidence>